<evidence type="ECO:0000313" key="2">
    <source>
        <dbReference type="Proteomes" id="UP000724874"/>
    </source>
</evidence>
<comment type="caution">
    <text evidence="1">The sequence shown here is derived from an EMBL/GenBank/DDBJ whole genome shotgun (WGS) entry which is preliminary data.</text>
</comment>
<evidence type="ECO:0000313" key="1">
    <source>
        <dbReference type="EMBL" id="KAF8891584.1"/>
    </source>
</evidence>
<dbReference type="AlphaFoldDB" id="A0A9P5NJ79"/>
<dbReference type="EMBL" id="JADNYJ010000071">
    <property type="protein sequence ID" value="KAF8891584.1"/>
    <property type="molecule type" value="Genomic_DNA"/>
</dbReference>
<organism evidence="1 2">
    <name type="scientific">Gymnopilus junonius</name>
    <name type="common">Spectacular rustgill mushroom</name>
    <name type="synonym">Gymnopilus spectabilis subsp. junonius</name>
    <dbReference type="NCBI Taxonomy" id="109634"/>
    <lineage>
        <taxon>Eukaryota</taxon>
        <taxon>Fungi</taxon>
        <taxon>Dikarya</taxon>
        <taxon>Basidiomycota</taxon>
        <taxon>Agaricomycotina</taxon>
        <taxon>Agaricomycetes</taxon>
        <taxon>Agaricomycetidae</taxon>
        <taxon>Agaricales</taxon>
        <taxon>Agaricineae</taxon>
        <taxon>Hymenogastraceae</taxon>
        <taxon>Gymnopilus</taxon>
    </lineage>
</organism>
<dbReference type="OrthoDB" id="3220614at2759"/>
<name>A0A9P5NJ79_GYMJU</name>
<keyword evidence="2" id="KW-1185">Reference proteome</keyword>
<dbReference type="Pfam" id="PF20414">
    <property type="entry name" value="DUF6698"/>
    <property type="match status" value="1"/>
</dbReference>
<gene>
    <name evidence="1" type="ORF">CPB84DRAFT_1683224</name>
</gene>
<dbReference type="InterPro" id="IPR046521">
    <property type="entry name" value="DUF6698"/>
</dbReference>
<sequence length="152" mass="17630">MRVFFTCSLTHLHRDFTNQIFDGKLVITDNDFPSFMYESGTQYDPDDETSGLFRGFLLVRVFRHIFTGPSSALEASRDANKTKAKVFHIKKVTGRMIAYAAVQTYLALSSAKKWTNFIDCFGLDVFYDNVVSMFEENEETQFIQDTLDWWQS</sequence>
<protein>
    <submittedName>
        <fullName evidence="1">Uncharacterized protein</fullName>
    </submittedName>
</protein>
<dbReference type="Proteomes" id="UP000724874">
    <property type="component" value="Unassembled WGS sequence"/>
</dbReference>
<accession>A0A9P5NJ79</accession>
<proteinExistence type="predicted"/>
<reference evidence="1" key="1">
    <citation type="submission" date="2020-11" db="EMBL/GenBank/DDBJ databases">
        <authorList>
            <consortium name="DOE Joint Genome Institute"/>
            <person name="Ahrendt S."/>
            <person name="Riley R."/>
            <person name="Andreopoulos W."/>
            <person name="LaButti K."/>
            <person name="Pangilinan J."/>
            <person name="Ruiz-duenas F.J."/>
            <person name="Barrasa J.M."/>
            <person name="Sanchez-Garcia M."/>
            <person name="Camarero S."/>
            <person name="Miyauchi S."/>
            <person name="Serrano A."/>
            <person name="Linde D."/>
            <person name="Babiker R."/>
            <person name="Drula E."/>
            <person name="Ayuso-Fernandez I."/>
            <person name="Pacheco R."/>
            <person name="Padilla G."/>
            <person name="Ferreira P."/>
            <person name="Barriuso J."/>
            <person name="Kellner H."/>
            <person name="Castanera R."/>
            <person name="Alfaro M."/>
            <person name="Ramirez L."/>
            <person name="Pisabarro A.G."/>
            <person name="Kuo A."/>
            <person name="Tritt A."/>
            <person name="Lipzen A."/>
            <person name="He G."/>
            <person name="Yan M."/>
            <person name="Ng V."/>
            <person name="Cullen D."/>
            <person name="Martin F."/>
            <person name="Rosso M.-N."/>
            <person name="Henrissat B."/>
            <person name="Hibbett D."/>
            <person name="Martinez A.T."/>
            <person name="Grigoriev I.V."/>
        </authorList>
    </citation>
    <scope>NUCLEOTIDE SEQUENCE</scope>
    <source>
        <strain evidence="1">AH 44721</strain>
    </source>
</reference>